<dbReference type="Proteomes" id="UP000323067">
    <property type="component" value="Chromosome vi"/>
</dbReference>
<dbReference type="AlphaFoldDB" id="A0A2H4SAG9"/>
<proteinExistence type="predicted"/>
<evidence type="ECO:0000313" key="2">
    <source>
        <dbReference type="EMBL" id="ATY60106.1"/>
    </source>
</evidence>
<evidence type="ECO:0000259" key="1">
    <source>
        <dbReference type="Pfam" id="PF06985"/>
    </source>
</evidence>
<dbReference type="PANTHER" id="PTHR33112:SF9">
    <property type="entry name" value="HETEROKARYON INCOMPATIBILITY DOMAIN-CONTAINING PROTEIN"/>
    <property type="match status" value="1"/>
</dbReference>
<name>A0A2H4SAG9_CORMI</name>
<dbReference type="PANTHER" id="PTHR33112">
    <property type="entry name" value="DOMAIN PROTEIN, PUTATIVE-RELATED"/>
    <property type="match status" value="1"/>
</dbReference>
<accession>A0A2H4SAG9</accession>
<gene>
    <name evidence="2" type="ORF">A9K55_006399</name>
</gene>
<dbReference type="EMBL" id="CP023323">
    <property type="protein sequence ID" value="ATY60106.1"/>
    <property type="molecule type" value="Genomic_DNA"/>
</dbReference>
<dbReference type="Pfam" id="PF06985">
    <property type="entry name" value="HET"/>
    <property type="match status" value="1"/>
</dbReference>
<dbReference type="VEuPathDB" id="FungiDB:CCM_02521"/>
<dbReference type="InterPro" id="IPR010730">
    <property type="entry name" value="HET"/>
</dbReference>
<feature type="domain" description="Heterokaryon incompatibility" evidence="1">
    <location>
        <begin position="187"/>
        <end position="349"/>
    </location>
</feature>
<dbReference type="VEuPathDB" id="FungiDB:A9K55_006399"/>
<dbReference type="OrthoDB" id="4868499at2759"/>
<reference evidence="2 3" key="1">
    <citation type="journal article" date="2017" name="BMC Genomics">
        <title>Chromosome level assembly and secondary metabolite potential of the parasitic fungus Cordyceps militaris.</title>
        <authorList>
            <person name="Kramer G.J."/>
            <person name="Nodwell J.R."/>
        </authorList>
    </citation>
    <scope>NUCLEOTIDE SEQUENCE [LARGE SCALE GENOMIC DNA]</scope>
    <source>
        <strain evidence="2 3">ATCC 34164</strain>
    </source>
</reference>
<sequence>MDRDSLDPKVCACCCSLAAEEAEEHARLDQTEMTLSLPRRLRDIRIASRSCVICAVFLEVLSFFGVPCDAYDRTEVTLLLPIGPGNIQIAFRARGARSVAQLYSSAKLRSPWQRVLPLPDVCTHQLSPQGRGFITTCLQTCLQSHPVCRAVTTWNHKVPQRLLYVGRSGDEDVLRLVDTAGTSPGAYTALSYSWGGAVTTKTTRANMAEMKQHIRLADLQDTLVDAVMLTRALGVDYLWVDSLCIVQDSIEDWERESAKMASVYANALITIASVSSTSAAVPFLRQENSVEATKHQHKVFARTVQTEPEPALIKARLIGQSGIHWRWQTNPDERAPKEPWAQRGWTLQEQVLSSRLLMLSATEMQWVCKQAETCECLSTLNRRRQFGRTPLAQLDAAAETFSFWHKLVENYSNRALSRSGDRLPAISGIAEVVQQKTRSRYVAGLWEDNIDLDLLWHKTGDLETAGDRHDPRAPSFSWASVDGEVDYYCFRNGQLPYRKLTDVLSVESQPSPHAPLGRVAGGRLTLRGPVIASRITRYSEVGWAAIDVGGRTLELIPDSHLGYIMTEKSDDDAERVACRRRREGQAGVEPLALPGQDVRTVRLLSPGIRCWVLVLGEFESEHDRSAELGAELMVLGMSAAQPGWYQRLGMVSDIVRGLNSLFGPETVSTMTLC</sequence>
<protein>
    <submittedName>
        <fullName evidence="2">HET domain-containing</fullName>
    </submittedName>
</protein>
<evidence type="ECO:0000313" key="3">
    <source>
        <dbReference type="Proteomes" id="UP000323067"/>
    </source>
</evidence>
<organism evidence="2 3">
    <name type="scientific">Cordyceps militaris</name>
    <name type="common">Caterpillar fungus</name>
    <name type="synonym">Clavaria militaris</name>
    <dbReference type="NCBI Taxonomy" id="73501"/>
    <lineage>
        <taxon>Eukaryota</taxon>
        <taxon>Fungi</taxon>
        <taxon>Dikarya</taxon>
        <taxon>Ascomycota</taxon>
        <taxon>Pezizomycotina</taxon>
        <taxon>Sordariomycetes</taxon>
        <taxon>Hypocreomycetidae</taxon>
        <taxon>Hypocreales</taxon>
        <taxon>Cordycipitaceae</taxon>
        <taxon>Cordyceps</taxon>
    </lineage>
</organism>